<keyword evidence="1" id="KW-0472">Membrane</keyword>
<gene>
    <name evidence="2" type="ORF">IC617_00745</name>
</gene>
<evidence type="ECO:0000313" key="2">
    <source>
        <dbReference type="EMBL" id="MBD1387945.1"/>
    </source>
</evidence>
<reference evidence="2" key="1">
    <citation type="submission" date="2020-09" db="EMBL/GenBank/DDBJ databases">
        <title>A novel bacterium of genus Neiella, isolated from South China Sea.</title>
        <authorList>
            <person name="Huang H."/>
            <person name="Mo K."/>
            <person name="Hu Y."/>
        </authorList>
    </citation>
    <scope>NUCLEOTIDE SEQUENCE</scope>
    <source>
        <strain evidence="2">HB171785</strain>
    </source>
</reference>
<proteinExistence type="predicted"/>
<comment type="caution">
    <text evidence="2">The sequence shown here is derived from an EMBL/GenBank/DDBJ whole genome shotgun (WGS) entry which is preliminary data.</text>
</comment>
<protein>
    <submittedName>
        <fullName evidence="2">YeeE/YedE family protein</fullName>
    </submittedName>
</protein>
<keyword evidence="1" id="KW-0812">Transmembrane</keyword>
<keyword evidence="1" id="KW-1133">Transmembrane helix</keyword>
<dbReference type="AlphaFoldDB" id="A0A8J6UKX7"/>
<evidence type="ECO:0000313" key="3">
    <source>
        <dbReference type="Proteomes" id="UP000638014"/>
    </source>
</evidence>
<dbReference type="Proteomes" id="UP000638014">
    <property type="component" value="Unassembled WGS sequence"/>
</dbReference>
<dbReference type="Pfam" id="PF20398">
    <property type="entry name" value="DUF6691"/>
    <property type="match status" value="1"/>
</dbReference>
<keyword evidence="3" id="KW-1185">Reference proteome</keyword>
<dbReference type="InterPro" id="IPR046513">
    <property type="entry name" value="DUF6691"/>
</dbReference>
<organism evidence="2 3">
    <name type="scientific">Neiella litorisoli</name>
    <dbReference type="NCBI Taxonomy" id="2771431"/>
    <lineage>
        <taxon>Bacteria</taxon>
        <taxon>Pseudomonadati</taxon>
        <taxon>Pseudomonadota</taxon>
        <taxon>Gammaproteobacteria</taxon>
        <taxon>Alteromonadales</taxon>
        <taxon>Echinimonadaceae</taxon>
        <taxon>Neiella</taxon>
    </lineage>
</organism>
<sequence length="150" mass="16017">MKYASLLSSASALMSGLLFGAGLMVSEMVNPAKVIGFLDIFGHWDPSLAFTMAGALAVYAPVYWLLVRRRSDSMLAQPIQIPNNREIDCPLLIGAILFGAGWGLAGICPGPALTMLSSLQQPIVLFVVAMFAGFWLAPRWLSLLGKATSS</sequence>
<feature type="transmembrane region" description="Helical" evidence="1">
    <location>
        <begin position="47"/>
        <end position="66"/>
    </location>
</feature>
<feature type="transmembrane region" description="Helical" evidence="1">
    <location>
        <begin position="119"/>
        <end position="137"/>
    </location>
</feature>
<dbReference type="EMBL" id="JACXAF010000001">
    <property type="protein sequence ID" value="MBD1387945.1"/>
    <property type="molecule type" value="Genomic_DNA"/>
</dbReference>
<name>A0A8J6UKX7_9GAMM</name>
<accession>A0A8J6UKX7</accession>
<evidence type="ECO:0000256" key="1">
    <source>
        <dbReference type="SAM" id="Phobius"/>
    </source>
</evidence>
<feature type="transmembrane region" description="Helical" evidence="1">
    <location>
        <begin position="87"/>
        <end position="107"/>
    </location>
</feature>
<dbReference type="RefSeq" id="WP_191143070.1">
    <property type="nucleotide sequence ID" value="NZ_JACXAF010000001.1"/>
</dbReference>